<dbReference type="GeneID" id="100371070"/>
<protein>
    <recommendedName>
        <fullName evidence="3">Isoamyl acetate-hydrolyzing esterase 1 homolog</fullName>
    </recommendedName>
</protein>
<dbReference type="PANTHER" id="PTHR14209">
    <property type="entry name" value="ISOAMYL ACETATE-HYDROLYZING ESTERASE 1"/>
    <property type="match status" value="1"/>
</dbReference>
<dbReference type="InterPro" id="IPR045136">
    <property type="entry name" value="Iah1-like"/>
</dbReference>
<gene>
    <name evidence="5" type="primary">LOC100371070</name>
</gene>
<evidence type="ECO:0000313" key="4">
    <source>
        <dbReference type="Proteomes" id="UP000694865"/>
    </source>
</evidence>
<dbReference type="Pfam" id="PF00657">
    <property type="entry name" value="Lipase_GDSL"/>
    <property type="match status" value="1"/>
</dbReference>
<evidence type="ECO:0000256" key="2">
    <source>
        <dbReference type="ARBA" id="ARBA00025755"/>
    </source>
</evidence>
<name>A0ABM0MLE8_SACKO</name>
<proteinExistence type="inferred from homology"/>
<reference evidence="5" key="1">
    <citation type="submission" date="2025-08" db="UniProtKB">
        <authorList>
            <consortium name="RefSeq"/>
        </authorList>
    </citation>
    <scope>IDENTIFICATION</scope>
    <source>
        <tissue evidence="5">Testes</tissue>
    </source>
</reference>
<evidence type="ECO:0000313" key="5">
    <source>
        <dbReference type="RefSeq" id="XP_006820839.1"/>
    </source>
</evidence>
<comment type="similarity">
    <text evidence="2">Belongs to the 'GDSL' lipolytic enzyme family. IAH1 subfamily.</text>
</comment>
<organism evidence="4 5">
    <name type="scientific">Saccoglossus kowalevskii</name>
    <name type="common">Acorn worm</name>
    <dbReference type="NCBI Taxonomy" id="10224"/>
    <lineage>
        <taxon>Eukaryota</taxon>
        <taxon>Metazoa</taxon>
        <taxon>Hemichordata</taxon>
        <taxon>Enteropneusta</taxon>
        <taxon>Harrimaniidae</taxon>
        <taxon>Saccoglossus</taxon>
    </lineage>
</organism>
<keyword evidence="4" id="KW-1185">Reference proteome</keyword>
<comment type="function">
    <text evidence="1">Probable lipase.</text>
</comment>
<sequence length="185" mass="20736">MSLYPKVILIGDATTQKSFGQHNNINSWGAALSHRLTRKCDVYNRGFSGYNTHMTKQILPELITKGISLEVAVVVIFLGSNDAILEECSPKQHVPVLEYKANLKEMAQYLLTVSILREKIILITPPPLDEEKWEKECTAKAIISILRAVPKYLLEVTPSIDEARIPSLPSILTVCSGHKQHQAFR</sequence>
<dbReference type="SUPFAM" id="SSF52266">
    <property type="entry name" value="SGNH hydrolase"/>
    <property type="match status" value="1"/>
</dbReference>
<dbReference type="Proteomes" id="UP000694865">
    <property type="component" value="Unplaced"/>
</dbReference>
<dbReference type="InterPro" id="IPR036514">
    <property type="entry name" value="SGNH_hydro_sf"/>
</dbReference>
<evidence type="ECO:0000256" key="1">
    <source>
        <dbReference type="ARBA" id="ARBA00024673"/>
    </source>
</evidence>
<evidence type="ECO:0000256" key="3">
    <source>
        <dbReference type="ARBA" id="ARBA00026152"/>
    </source>
</evidence>
<accession>A0ABM0MLE8</accession>
<dbReference type="RefSeq" id="XP_006820839.1">
    <property type="nucleotide sequence ID" value="XM_006820776.1"/>
</dbReference>
<dbReference type="InterPro" id="IPR001087">
    <property type="entry name" value="GDSL"/>
</dbReference>
<dbReference type="PANTHER" id="PTHR14209:SF19">
    <property type="entry name" value="ISOAMYL ACETATE-HYDROLYZING ESTERASE 1 HOMOLOG"/>
    <property type="match status" value="1"/>
</dbReference>
<dbReference type="Gene3D" id="3.40.50.1110">
    <property type="entry name" value="SGNH hydrolase"/>
    <property type="match status" value="1"/>
</dbReference>